<protein>
    <submittedName>
        <fullName evidence="1">Uncharacterized protein</fullName>
    </submittedName>
</protein>
<dbReference type="AlphaFoldDB" id="A0A7Y6NT64"/>
<dbReference type="Proteomes" id="UP000529637">
    <property type="component" value="Unassembled WGS sequence"/>
</dbReference>
<dbReference type="EMBL" id="JABWMJ010000019">
    <property type="protein sequence ID" value="NUZ08892.1"/>
    <property type="molecule type" value="Genomic_DNA"/>
</dbReference>
<keyword evidence="2" id="KW-1185">Reference proteome</keyword>
<accession>A0A7Y6NT64</accession>
<sequence length="104" mass="11361">MRQQLAAIADLAQRELLSHEQDGPTLRLRYASNAADELEALVARERECCAFLDFDVVRRPDAVHLVITTPREMGEFASVLTEQFRGKVAPQLGCSTTCGCGGAP</sequence>
<evidence type="ECO:0000313" key="2">
    <source>
        <dbReference type="Proteomes" id="UP000529637"/>
    </source>
</evidence>
<reference evidence="1 2" key="1">
    <citation type="submission" date="2020-06" db="EMBL/GenBank/DDBJ databases">
        <title>Schlegella sp. ID0723 isolated from air conditioner.</title>
        <authorList>
            <person name="Kim D.Y."/>
            <person name="Kim D.-U."/>
        </authorList>
    </citation>
    <scope>NUCLEOTIDE SEQUENCE [LARGE SCALE GENOMIC DNA]</scope>
    <source>
        <strain evidence="1 2">ID0723</strain>
    </source>
</reference>
<comment type="caution">
    <text evidence="1">The sequence shown here is derived from an EMBL/GenBank/DDBJ whole genome shotgun (WGS) entry which is preliminary data.</text>
</comment>
<gene>
    <name evidence="1" type="ORF">HQN59_24420</name>
</gene>
<evidence type="ECO:0000313" key="1">
    <source>
        <dbReference type="EMBL" id="NUZ08892.1"/>
    </source>
</evidence>
<name>A0A7Y6NT64_9BURK</name>
<organism evidence="1 2">
    <name type="scientific">Piscinibacter koreensis</name>
    <dbReference type="NCBI Taxonomy" id="2742824"/>
    <lineage>
        <taxon>Bacteria</taxon>
        <taxon>Pseudomonadati</taxon>
        <taxon>Pseudomonadota</taxon>
        <taxon>Betaproteobacteria</taxon>
        <taxon>Burkholderiales</taxon>
        <taxon>Sphaerotilaceae</taxon>
        <taxon>Piscinibacter</taxon>
    </lineage>
</organism>
<proteinExistence type="predicted"/>